<feature type="non-terminal residue" evidence="1">
    <location>
        <position position="277"/>
    </location>
</feature>
<comment type="caution">
    <text evidence="1">The sequence shown here is derived from an EMBL/GenBank/DDBJ whole genome shotgun (WGS) entry which is preliminary data.</text>
</comment>
<evidence type="ECO:0000313" key="1">
    <source>
        <dbReference type="EMBL" id="GAH03144.1"/>
    </source>
</evidence>
<feature type="non-terminal residue" evidence="1">
    <location>
        <position position="1"/>
    </location>
</feature>
<gene>
    <name evidence="1" type="ORF">S01H4_47934</name>
</gene>
<dbReference type="SUPFAM" id="SSF52317">
    <property type="entry name" value="Class I glutamine amidotransferase-like"/>
    <property type="match status" value="1"/>
</dbReference>
<proteinExistence type="predicted"/>
<dbReference type="AlphaFoldDB" id="X1DDK6"/>
<name>X1DDK6_9ZZZZ</name>
<protein>
    <recommendedName>
        <fullName evidence="2">Biotin-protein ligase N-terminal domain-containing protein</fullName>
    </recommendedName>
</protein>
<organism evidence="1">
    <name type="scientific">marine sediment metagenome</name>
    <dbReference type="NCBI Taxonomy" id="412755"/>
    <lineage>
        <taxon>unclassified sequences</taxon>
        <taxon>metagenomes</taxon>
        <taxon>ecological metagenomes</taxon>
    </lineage>
</organism>
<evidence type="ECO:0008006" key="2">
    <source>
        <dbReference type="Google" id="ProtNLM"/>
    </source>
</evidence>
<reference evidence="1" key="1">
    <citation type="journal article" date="2014" name="Front. Microbiol.">
        <title>High frequency of phylogenetically diverse reductive dehalogenase-homologous genes in deep subseafloor sedimentary metagenomes.</title>
        <authorList>
            <person name="Kawai M."/>
            <person name="Futagami T."/>
            <person name="Toyoda A."/>
            <person name="Takaki Y."/>
            <person name="Nishi S."/>
            <person name="Hori S."/>
            <person name="Arai W."/>
            <person name="Tsubouchi T."/>
            <person name="Morono Y."/>
            <person name="Uchiyama I."/>
            <person name="Ito T."/>
            <person name="Fujiyama A."/>
            <person name="Inagaki F."/>
            <person name="Takami H."/>
        </authorList>
    </citation>
    <scope>NUCLEOTIDE SEQUENCE</scope>
    <source>
        <strain evidence="1">Expedition CK06-06</strain>
    </source>
</reference>
<sequence>GGGVGDGLSIMKGFNSSLKVRRWKKNIKKYVENGGGCIGFCGGTSLITPLTTGKNRKPTTFVERQYNKSSLGISSVTSYYKYLAFPLFNLFQWSHPEKIGTTAYVFSFKPGVTKDGKRINSGGAPIDLKVNKNIPIFSDYPDETLRIRWWGGSALIVPKNPDREISILAEYPKVDLHENKSTRIHAWKYTGGILGLIFGFFKALRFIKENKLNLLESPMLTYYFAGNWKLTDKIIESDLANKPAITAEIYPNENKGRIILCTTHPEYMIWQDGHIEE</sequence>
<dbReference type="InterPro" id="IPR029062">
    <property type="entry name" value="Class_I_gatase-like"/>
</dbReference>
<dbReference type="EMBL" id="BART01026969">
    <property type="protein sequence ID" value="GAH03144.1"/>
    <property type="molecule type" value="Genomic_DNA"/>
</dbReference>
<accession>X1DDK6</accession>